<dbReference type="PANTHER" id="PTHR33630:SF9">
    <property type="entry name" value="CUTINASE 4"/>
    <property type="match status" value="1"/>
</dbReference>
<evidence type="ECO:0000313" key="5">
    <source>
        <dbReference type="EMBL" id="KAF5676996.1"/>
    </source>
</evidence>
<accession>A0A8H5WYQ1</accession>
<protein>
    <submittedName>
        <fullName evidence="5">Acetylxylan esterase 2</fullName>
    </submittedName>
</protein>
<feature type="chain" id="PRO_5034092609" evidence="4">
    <location>
        <begin position="18"/>
        <end position="290"/>
    </location>
</feature>
<dbReference type="PANTHER" id="PTHR33630">
    <property type="entry name" value="CUTINASE RV1984C-RELATED-RELATED"/>
    <property type="match status" value="1"/>
</dbReference>
<dbReference type="InterPro" id="IPR000675">
    <property type="entry name" value="Cutinase/axe"/>
</dbReference>
<dbReference type="EMBL" id="JAAGWQ010000027">
    <property type="protein sequence ID" value="KAF5676996.1"/>
    <property type="molecule type" value="Genomic_DNA"/>
</dbReference>
<reference evidence="5 6" key="1">
    <citation type="submission" date="2020-05" db="EMBL/GenBank/DDBJ databases">
        <title>Identification and distribution of gene clusters putatively required for synthesis of sphingolipid metabolism inhibitors in phylogenetically diverse species of the filamentous fungus Fusarium.</title>
        <authorList>
            <person name="Kim H.-S."/>
            <person name="Busman M."/>
            <person name="Brown D.W."/>
            <person name="Divon H."/>
            <person name="Uhlig S."/>
            <person name="Proctor R.H."/>
        </authorList>
    </citation>
    <scope>NUCLEOTIDE SEQUENCE [LARGE SCALE GENOMIC DNA]</scope>
    <source>
        <strain evidence="5 6">NRRL 20693</strain>
    </source>
</reference>
<dbReference type="Proteomes" id="UP000567885">
    <property type="component" value="Unassembled WGS sequence"/>
</dbReference>
<gene>
    <name evidence="5" type="ORF">FHETE_1898</name>
</gene>
<dbReference type="SMART" id="SM01110">
    <property type="entry name" value="Cutinase"/>
    <property type="match status" value="1"/>
</dbReference>
<name>A0A8H5WYQ1_FUSHE</name>
<dbReference type="OrthoDB" id="2586582at2759"/>
<keyword evidence="2" id="KW-1015">Disulfide bond</keyword>
<dbReference type="GO" id="GO:0052689">
    <property type="term" value="F:carboxylic ester hydrolase activity"/>
    <property type="evidence" value="ECO:0007669"/>
    <property type="project" value="UniProtKB-ARBA"/>
</dbReference>
<organism evidence="5 6">
    <name type="scientific">Fusarium heterosporum</name>
    <dbReference type="NCBI Taxonomy" id="42747"/>
    <lineage>
        <taxon>Eukaryota</taxon>
        <taxon>Fungi</taxon>
        <taxon>Dikarya</taxon>
        <taxon>Ascomycota</taxon>
        <taxon>Pezizomycotina</taxon>
        <taxon>Sordariomycetes</taxon>
        <taxon>Hypocreomycetidae</taxon>
        <taxon>Hypocreales</taxon>
        <taxon>Nectriaceae</taxon>
        <taxon>Fusarium</taxon>
        <taxon>Fusarium heterosporum species complex</taxon>
    </lineage>
</organism>
<keyword evidence="6" id="KW-1185">Reference proteome</keyword>
<keyword evidence="1" id="KW-0378">Hydrolase</keyword>
<feature type="region of interest" description="Disordered" evidence="3">
    <location>
        <begin position="232"/>
        <end position="260"/>
    </location>
</feature>
<dbReference type="Pfam" id="PF01083">
    <property type="entry name" value="Cutinase"/>
    <property type="match status" value="1"/>
</dbReference>
<evidence type="ECO:0000256" key="4">
    <source>
        <dbReference type="SAM" id="SignalP"/>
    </source>
</evidence>
<comment type="caution">
    <text evidence="5">The sequence shown here is derived from an EMBL/GenBank/DDBJ whole genome shotgun (WGS) entry which is preliminary data.</text>
</comment>
<feature type="compositionally biased region" description="Low complexity" evidence="3">
    <location>
        <begin position="235"/>
        <end position="260"/>
    </location>
</feature>
<evidence type="ECO:0000313" key="6">
    <source>
        <dbReference type="Proteomes" id="UP000567885"/>
    </source>
</evidence>
<feature type="signal peptide" evidence="4">
    <location>
        <begin position="1"/>
        <end position="17"/>
    </location>
</feature>
<dbReference type="SUPFAM" id="SSF53474">
    <property type="entry name" value="alpha/beta-Hydrolases"/>
    <property type="match status" value="1"/>
</dbReference>
<dbReference type="AlphaFoldDB" id="A0A8H5WYQ1"/>
<dbReference type="InterPro" id="IPR029058">
    <property type="entry name" value="AB_hydrolase_fold"/>
</dbReference>
<keyword evidence="4" id="KW-0732">Signal</keyword>
<evidence type="ECO:0000256" key="3">
    <source>
        <dbReference type="SAM" id="MobiDB-lite"/>
    </source>
</evidence>
<dbReference type="Gene3D" id="3.40.50.1820">
    <property type="entry name" value="alpha/beta hydrolase"/>
    <property type="match status" value="1"/>
</dbReference>
<proteinExistence type="predicted"/>
<sequence length="290" mass="30090">MRPFTFSTALFAATTLAKNGGSGVDCADGLYMIAARGTTEDKGPGVIGTIAEAVAKRVKGSVVKALDYPATLQDPDYKDSEAAGVKAMTSAVNNYHQACPNGKIAVFGYSQGGQIASDTFCGGSGGDFPTNKPIDEDIVKDSVVAIIVFGDPSHVANTSYDLGDSINDGIFKRNDTKLCEDNYSKIIRSYCDTGDVYCDQGNNTETHGGYFEKYGSEVADFVVKQYKSAEESESKTTSTSATATATETTGSATGTAETTAAGAPGNAAAGLVPGIIFAMVPVVLAMSQYL</sequence>
<evidence type="ECO:0000256" key="1">
    <source>
        <dbReference type="ARBA" id="ARBA00022801"/>
    </source>
</evidence>
<evidence type="ECO:0000256" key="2">
    <source>
        <dbReference type="ARBA" id="ARBA00023157"/>
    </source>
</evidence>